<sequence length="370" mass="38551">MIPLRRLALALCCSLGLTATAMAQIKIGQTAGFSGPVAAGVKETTEGAKLYLNAINAAGGVNGQAIELISLDDKFEPALAAENAKKLIDQGVIALFLNRGTPHSQAILPLLAEHKLALVAPSTGAMLLHKPVNPYVFNVRATYQREAERAIQHLAGMGMARIALVQVDDSFGADAATGALKGLQAAKLQPLAHLKFPRDKPEMAPLMAQLAKADAQALLFIGAGAAVADGIKALRAAGSAAQVVTLSNNASSGFIKQLDTLGRGIIVSQVFPSERSLNTAMIREAQELAKAAGLKELTPSNVEGFAAAKVLVAALRKAGKDLNRAGLLRALDGLGKLDLGGLELRFSSSDHTGMDYADLAIIGPDGKFWR</sequence>
<evidence type="ECO:0000313" key="7">
    <source>
        <dbReference type="EMBL" id="PND38453.1"/>
    </source>
</evidence>
<dbReference type="RefSeq" id="WP_102768372.1">
    <property type="nucleotide sequence ID" value="NZ_POSP01000003.1"/>
</dbReference>
<evidence type="ECO:0000259" key="6">
    <source>
        <dbReference type="Pfam" id="PF13458"/>
    </source>
</evidence>
<name>A0A2N8KYB0_9BURK</name>
<dbReference type="EMBL" id="POSP01000003">
    <property type="protein sequence ID" value="PND38453.1"/>
    <property type="molecule type" value="Genomic_DNA"/>
</dbReference>
<dbReference type="SUPFAM" id="SSF53822">
    <property type="entry name" value="Periplasmic binding protein-like I"/>
    <property type="match status" value="1"/>
</dbReference>
<keyword evidence="3 5" id="KW-0732">Signal</keyword>
<evidence type="ECO:0000256" key="1">
    <source>
        <dbReference type="ARBA" id="ARBA00010062"/>
    </source>
</evidence>
<evidence type="ECO:0000256" key="5">
    <source>
        <dbReference type="SAM" id="SignalP"/>
    </source>
</evidence>
<comment type="caution">
    <text evidence="7">The sequence shown here is derived from an EMBL/GenBank/DDBJ whole genome shotgun (WGS) entry which is preliminary data.</text>
</comment>
<reference evidence="7 8" key="1">
    <citation type="submission" date="2018-01" db="EMBL/GenBank/DDBJ databases">
        <title>Draft genome sequence of Paucibacter aquatile CR182 isolated from freshwater of the Nakdong River.</title>
        <authorList>
            <person name="Choi A."/>
            <person name="Chung E.J."/>
        </authorList>
    </citation>
    <scope>NUCLEOTIDE SEQUENCE [LARGE SCALE GENOMIC DNA]</scope>
    <source>
        <strain evidence="7 8">CR182</strain>
    </source>
</reference>
<comment type="similarity">
    <text evidence="1">Belongs to the leucine-binding protein family.</text>
</comment>
<dbReference type="InterPro" id="IPR028081">
    <property type="entry name" value="Leu-bd"/>
</dbReference>
<dbReference type="PRINTS" id="PR00337">
    <property type="entry name" value="LEUILEVALBP"/>
</dbReference>
<dbReference type="PANTHER" id="PTHR47235:SF1">
    <property type="entry name" value="BLR6548 PROTEIN"/>
    <property type="match status" value="1"/>
</dbReference>
<proteinExistence type="inferred from homology"/>
<dbReference type="GO" id="GO:0006865">
    <property type="term" value="P:amino acid transport"/>
    <property type="evidence" value="ECO:0007669"/>
    <property type="project" value="UniProtKB-KW"/>
</dbReference>
<protein>
    <submittedName>
        <fullName evidence="7">Amino acid ABC transporter substrate-binding protein</fullName>
    </submittedName>
</protein>
<evidence type="ECO:0000256" key="4">
    <source>
        <dbReference type="ARBA" id="ARBA00022970"/>
    </source>
</evidence>
<evidence type="ECO:0000256" key="2">
    <source>
        <dbReference type="ARBA" id="ARBA00022448"/>
    </source>
</evidence>
<feature type="domain" description="Leucine-binding protein" evidence="6">
    <location>
        <begin position="24"/>
        <end position="359"/>
    </location>
</feature>
<accession>A0A2N8KYB0</accession>
<evidence type="ECO:0000313" key="8">
    <source>
        <dbReference type="Proteomes" id="UP000235916"/>
    </source>
</evidence>
<dbReference type="AlphaFoldDB" id="A0A2N8KYB0"/>
<feature type="chain" id="PRO_5014692497" evidence="5">
    <location>
        <begin position="24"/>
        <end position="370"/>
    </location>
</feature>
<dbReference type="CDD" id="cd06326">
    <property type="entry name" value="PBP1_ABC_ligand_binding-like"/>
    <property type="match status" value="1"/>
</dbReference>
<dbReference type="InterPro" id="IPR000709">
    <property type="entry name" value="Leu_Ile_Val-bd"/>
</dbReference>
<dbReference type="OrthoDB" id="9777352at2"/>
<dbReference type="Proteomes" id="UP000235916">
    <property type="component" value="Unassembled WGS sequence"/>
</dbReference>
<organism evidence="7 8">
    <name type="scientific">Kinneretia aquatilis</name>
    <dbReference type="NCBI Taxonomy" id="2070761"/>
    <lineage>
        <taxon>Bacteria</taxon>
        <taxon>Pseudomonadati</taxon>
        <taxon>Pseudomonadota</taxon>
        <taxon>Betaproteobacteria</taxon>
        <taxon>Burkholderiales</taxon>
        <taxon>Sphaerotilaceae</taxon>
        <taxon>Roseateles</taxon>
    </lineage>
</organism>
<dbReference type="Pfam" id="PF13458">
    <property type="entry name" value="Peripla_BP_6"/>
    <property type="match status" value="1"/>
</dbReference>
<keyword evidence="2" id="KW-0813">Transport</keyword>
<evidence type="ECO:0000256" key="3">
    <source>
        <dbReference type="ARBA" id="ARBA00022729"/>
    </source>
</evidence>
<dbReference type="PANTHER" id="PTHR47235">
    <property type="entry name" value="BLR6548 PROTEIN"/>
    <property type="match status" value="1"/>
</dbReference>
<keyword evidence="4" id="KW-0029">Amino-acid transport</keyword>
<keyword evidence="8" id="KW-1185">Reference proteome</keyword>
<dbReference type="Gene3D" id="3.40.50.2300">
    <property type="match status" value="2"/>
</dbReference>
<dbReference type="InterPro" id="IPR028082">
    <property type="entry name" value="Peripla_BP_I"/>
</dbReference>
<gene>
    <name evidence="7" type="ORF">C1O66_13605</name>
</gene>
<feature type="signal peptide" evidence="5">
    <location>
        <begin position="1"/>
        <end position="23"/>
    </location>
</feature>